<keyword evidence="2 7" id="KW-0812">Transmembrane</keyword>
<dbReference type="SUPFAM" id="SSF90123">
    <property type="entry name" value="ABC transporter transmembrane region"/>
    <property type="match status" value="1"/>
</dbReference>
<dbReference type="Gene3D" id="3.40.50.300">
    <property type="entry name" value="P-loop containing nucleotide triphosphate hydrolases"/>
    <property type="match status" value="1"/>
</dbReference>
<dbReference type="Gene3D" id="1.20.1560.10">
    <property type="entry name" value="ABC transporter type 1, transmembrane domain"/>
    <property type="match status" value="1"/>
</dbReference>
<evidence type="ECO:0000259" key="8">
    <source>
        <dbReference type="PROSITE" id="PS50893"/>
    </source>
</evidence>
<dbReference type="PROSITE" id="PS50929">
    <property type="entry name" value="ABC_TM1F"/>
    <property type="match status" value="1"/>
</dbReference>
<dbReference type="PROSITE" id="PS00211">
    <property type="entry name" value="ABC_TRANSPORTER_1"/>
    <property type="match status" value="1"/>
</dbReference>
<dbReference type="InterPro" id="IPR017871">
    <property type="entry name" value="ABC_transporter-like_CS"/>
</dbReference>
<feature type="domain" description="ABC transporter" evidence="8">
    <location>
        <begin position="354"/>
        <end position="590"/>
    </location>
</feature>
<keyword evidence="11" id="KW-1185">Reference proteome</keyword>
<gene>
    <name evidence="10" type="ORF">JCM21142_72604</name>
</gene>
<evidence type="ECO:0000259" key="9">
    <source>
        <dbReference type="PROSITE" id="PS50929"/>
    </source>
</evidence>
<evidence type="ECO:0000256" key="1">
    <source>
        <dbReference type="ARBA" id="ARBA00004651"/>
    </source>
</evidence>
<evidence type="ECO:0000256" key="3">
    <source>
        <dbReference type="ARBA" id="ARBA00022741"/>
    </source>
</evidence>
<dbReference type="InterPro" id="IPR011527">
    <property type="entry name" value="ABC1_TM_dom"/>
</dbReference>
<evidence type="ECO:0000313" key="11">
    <source>
        <dbReference type="Proteomes" id="UP000019402"/>
    </source>
</evidence>
<dbReference type="SMART" id="SM00382">
    <property type="entry name" value="AAA"/>
    <property type="match status" value="1"/>
</dbReference>
<dbReference type="GO" id="GO:0090374">
    <property type="term" value="P:oligopeptide export from mitochondrion"/>
    <property type="evidence" value="ECO:0007669"/>
    <property type="project" value="TreeGrafter"/>
</dbReference>
<evidence type="ECO:0000256" key="2">
    <source>
        <dbReference type="ARBA" id="ARBA00022692"/>
    </source>
</evidence>
<organism evidence="10 11">
    <name type="scientific">Saccharicrinis fermentans DSM 9555 = JCM 21142</name>
    <dbReference type="NCBI Taxonomy" id="869213"/>
    <lineage>
        <taxon>Bacteria</taxon>
        <taxon>Pseudomonadati</taxon>
        <taxon>Bacteroidota</taxon>
        <taxon>Bacteroidia</taxon>
        <taxon>Marinilabiliales</taxon>
        <taxon>Marinilabiliaceae</taxon>
        <taxon>Saccharicrinis</taxon>
    </lineage>
</organism>
<feature type="transmembrane region" description="Helical" evidence="7">
    <location>
        <begin position="259"/>
        <end position="277"/>
    </location>
</feature>
<dbReference type="AlphaFoldDB" id="W7XZ18"/>
<dbReference type="PANTHER" id="PTHR43394">
    <property type="entry name" value="ATP-DEPENDENT PERMEASE MDL1, MITOCHONDRIAL"/>
    <property type="match status" value="1"/>
</dbReference>
<dbReference type="STRING" id="869213.GCA_000517085_02223"/>
<protein>
    <submittedName>
        <fullName evidence="10">Multidrug resistance ABC transporter ATP-binding/permease protein BmrA</fullName>
    </submittedName>
</protein>
<dbReference type="PROSITE" id="PS50893">
    <property type="entry name" value="ABC_TRANSPORTER_2"/>
    <property type="match status" value="1"/>
</dbReference>
<evidence type="ECO:0000256" key="4">
    <source>
        <dbReference type="ARBA" id="ARBA00022840"/>
    </source>
</evidence>
<dbReference type="GO" id="GO:0005886">
    <property type="term" value="C:plasma membrane"/>
    <property type="evidence" value="ECO:0007669"/>
    <property type="project" value="UniProtKB-SubCell"/>
</dbReference>
<dbReference type="GO" id="GO:0005524">
    <property type="term" value="F:ATP binding"/>
    <property type="evidence" value="ECO:0007669"/>
    <property type="project" value="UniProtKB-KW"/>
</dbReference>
<feature type="transmembrane region" description="Helical" evidence="7">
    <location>
        <begin position="155"/>
        <end position="174"/>
    </location>
</feature>
<keyword evidence="5 7" id="KW-1133">Transmembrane helix</keyword>
<keyword evidence="4 10" id="KW-0067">ATP-binding</keyword>
<dbReference type="InterPro" id="IPR039421">
    <property type="entry name" value="Type_1_exporter"/>
</dbReference>
<evidence type="ECO:0000256" key="7">
    <source>
        <dbReference type="SAM" id="Phobius"/>
    </source>
</evidence>
<accession>W7XZ18</accession>
<reference evidence="10 11" key="1">
    <citation type="journal article" date="2014" name="Genome Announc.">
        <title>Draft Genome Sequence of Cytophaga fermentans JCM 21142T, a Facultative Anaerobe Isolated from Marine Mud.</title>
        <authorList>
            <person name="Starns D."/>
            <person name="Oshima K."/>
            <person name="Suda W."/>
            <person name="Iino T."/>
            <person name="Yuki M."/>
            <person name="Inoue J."/>
            <person name="Kitamura K."/>
            <person name="Iida T."/>
            <person name="Darby A."/>
            <person name="Hattori M."/>
            <person name="Ohkuma M."/>
        </authorList>
    </citation>
    <scope>NUCLEOTIDE SEQUENCE [LARGE SCALE GENOMIC DNA]</scope>
    <source>
        <strain evidence="10 11">JCM 21142</strain>
    </source>
</reference>
<proteinExistence type="predicted"/>
<dbReference type="Pfam" id="PF00664">
    <property type="entry name" value="ABC_membrane"/>
    <property type="match status" value="1"/>
</dbReference>
<evidence type="ECO:0000256" key="6">
    <source>
        <dbReference type="ARBA" id="ARBA00023136"/>
    </source>
</evidence>
<dbReference type="GO" id="GO:0016887">
    <property type="term" value="F:ATP hydrolysis activity"/>
    <property type="evidence" value="ECO:0007669"/>
    <property type="project" value="InterPro"/>
</dbReference>
<dbReference type="OrthoDB" id="9762778at2"/>
<dbReference type="PANTHER" id="PTHR43394:SF1">
    <property type="entry name" value="ATP-BINDING CASSETTE SUB-FAMILY B MEMBER 10, MITOCHONDRIAL"/>
    <property type="match status" value="1"/>
</dbReference>
<keyword evidence="6 7" id="KW-0472">Membrane</keyword>
<feature type="transmembrane region" description="Helical" evidence="7">
    <location>
        <begin position="77"/>
        <end position="101"/>
    </location>
</feature>
<dbReference type="SUPFAM" id="SSF52540">
    <property type="entry name" value="P-loop containing nucleoside triphosphate hydrolases"/>
    <property type="match status" value="1"/>
</dbReference>
<evidence type="ECO:0000313" key="10">
    <source>
        <dbReference type="EMBL" id="GAF03915.1"/>
    </source>
</evidence>
<dbReference type="eggNOG" id="COG1132">
    <property type="taxonomic scope" value="Bacteria"/>
</dbReference>
<comment type="caution">
    <text evidence="10">The sequence shown here is derived from an EMBL/GenBank/DDBJ whole genome shotgun (WGS) entry which is preliminary data.</text>
</comment>
<dbReference type="InterPro" id="IPR036640">
    <property type="entry name" value="ABC1_TM_sf"/>
</dbReference>
<dbReference type="InterPro" id="IPR003439">
    <property type="entry name" value="ABC_transporter-like_ATP-bd"/>
</dbReference>
<dbReference type="CDD" id="cd18576">
    <property type="entry name" value="ABC_6TM_bac_exporter_ABCB8_10_like"/>
    <property type="match status" value="1"/>
</dbReference>
<dbReference type="EMBL" id="BAMD01000033">
    <property type="protein sequence ID" value="GAF03915.1"/>
    <property type="molecule type" value="Genomic_DNA"/>
</dbReference>
<feature type="domain" description="ABC transmembrane type-1" evidence="9">
    <location>
        <begin position="38"/>
        <end position="319"/>
    </location>
</feature>
<comment type="subcellular location">
    <subcellularLocation>
        <location evidence="1">Cell membrane</location>
        <topology evidence="1">Multi-pass membrane protein</topology>
    </subcellularLocation>
</comment>
<keyword evidence="3" id="KW-0547">Nucleotide-binding</keyword>
<dbReference type="Proteomes" id="UP000019402">
    <property type="component" value="Unassembled WGS sequence"/>
</dbReference>
<dbReference type="InterPro" id="IPR027417">
    <property type="entry name" value="P-loop_NTPase"/>
</dbReference>
<dbReference type="InterPro" id="IPR003593">
    <property type="entry name" value="AAA+_ATPase"/>
</dbReference>
<dbReference type="Pfam" id="PF00005">
    <property type="entry name" value="ABC_tran"/>
    <property type="match status" value="1"/>
</dbReference>
<dbReference type="FunFam" id="3.40.50.300:FF:000218">
    <property type="entry name" value="Multidrug ABC transporter ATP-binding protein"/>
    <property type="match status" value="1"/>
</dbReference>
<evidence type="ECO:0000256" key="5">
    <source>
        <dbReference type="ARBA" id="ARBA00022989"/>
    </source>
</evidence>
<name>W7XZ18_9BACT</name>
<dbReference type="RefSeq" id="WP_027471865.1">
    <property type="nucleotide sequence ID" value="NZ_BAMD01000033.1"/>
</dbReference>
<feature type="transmembrane region" description="Helical" evidence="7">
    <location>
        <begin position="34"/>
        <end position="57"/>
    </location>
</feature>
<sequence length="595" mass="66235">MRRVDTSNVPNGKISRSGFASAFRLYKYMKPYRVQYMLGMFFLLGSSLGSLAFPKLLGDMVNGGERSSLGLTLNQTALLIAGILVLRAVFSYFRIVLFVNVTEKSLAALRLASYRHLIKLPLHFFEKRRVGELNSRISADVALLQETMTTTLAEFIRQIVVITGGITLLAITSIQLTGFMLIVLPPAMVFAKFFGKFIRKFSKEVQTKVADSNTIVEETLQGIQSVKTFTNEFVEIARYKKKTKEIADLGMTSGKYRGAFSSFIILGLFGAISAVVWRGSVLLQKGEMVAGDLFSFVIYSVFVGGTIGGLATVYANIQKFIGATEDLFKIYDEEPEDIQELDEIDPQYRMQGKVSLRNLSFAYPSRKEQSVLKNINLDIQSNKMIALVGPSGAGKSTLASLLLMLHRPPKDTLFFDQVDSHEYPLSALRRQISLVPQDIFLFGGSIGENIAYGNPNASEREVYKAAENANALEFINRFPEKFETIVGERGTQLSGGQRQRIAIARAILNDPKILILDEATSSLDSESEMLVQEALEKLMVGRTSIIIAHRLSTIRKADEIVVLEQGEVVEQGTHEKLMSIRNGRYKKLIELQYSA</sequence>
<feature type="transmembrane region" description="Helical" evidence="7">
    <location>
        <begin position="297"/>
        <end position="317"/>
    </location>
</feature>
<dbReference type="GO" id="GO:0015421">
    <property type="term" value="F:ABC-type oligopeptide transporter activity"/>
    <property type="evidence" value="ECO:0007669"/>
    <property type="project" value="TreeGrafter"/>
</dbReference>